<dbReference type="Pfam" id="PF02481">
    <property type="entry name" value="DNA_processg_A"/>
    <property type="match status" value="1"/>
</dbReference>
<dbReference type="Gene3D" id="3.40.50.450">
    <property type="match status" value="1"/>
</dbReference>
<sequence>MYTKEERADLWLDAAVPENKKKLRLISLAGSSYALAARLGSLAGKVAEAAGEECLRALQSSLSAPQKIRAMFDAYASGGIFCVTLSSDDYPEQLRQLPDPPVVLYCRGDRSLLRRRIFAAVGSRRTPPAVLKQAERFSRGLSEHFAVASGTAEGGDSAVLKGALENGAIAVLAHGHDFFVPESGKALRLSVEEKGLSVSEYPPATPARSYHYPARNRILAGLSEGVLVVSGGEKSGTRLTAECAYRYGRGVYAFPHPVGASYGAGCNALIKEYAKLTDDLVDILSDFGINLSEAEEIALPPAERAVFSALREEGEAHVGALCEKCGMAAPELSAALMLLQMKGLAAPCGGNRWTALK</sequence>
<dbReference type="SUPFAM" id="SSF102405">
    <property type="entry name" value="MCP/YpsA-like"/>
    <property type="match status" value="1"/>
</dbReference>
<dbReference type="InterPro" id="IPR041614">
    <property type="entry name" value="DprA_WH"/>
</dbReference>
<reference evidence="4" key="1">
    <citation type="journal article" date="2021" name="PeerJ">
        <title>Extensive microbial diversity within the chicken gut microbiome revealed by metagenomics and culture.</title>
        <authorList>
            <person name="Gilroy R."/>
            <person name="Ravi A."/>
            <person name="Getino M."/>
            <person name="Pursley I."/>
            <person name="Horton D.L."/>
            <person name="Alikhan N.F."/>
            <person name="Baker D."/>
            <person name="Gharbi K."/>
            <person name="Hall N."/>
            <person name="Watson M."/>
            <person name="Adriaenssens E.M."/>
            <person name="Foster-Nyarko E."/>
            <person name="Jarju S."/>
            <person name="Secka A."/>
            <person name="Antonio M."/>
            <person name="Oren A."/>
            <person name="Chaudhuri R.R."/>
            <person name="La Ragione R."/>
            <person name="Hildebrand F."/>
            <person name="Pallen M.J."/>
        </authorList>
    </citation>
    <scope>NUCLEOTIDE SEQUENCE</scope>
    <source>
        <strain evidence="4">CHK192-19661</strain>
    </source>
</reference>
<organism evidence="4 5">
    <name type="scientific">Candidatus Borkfalkia avicola</name>
    <dbReference type="NCBI Taxonomy" id="2838503"/>
    <lineage>
        <taxon>Bacteria</taxon>
        <taxon>Bacillati</taxon>
        <taxon>Bacillota</taxon>
        <taxon>Clostridia</taxon>
        <taxon>Christensenellales</taxon>
        <taxon>Christensenellaceae</taxon>
        <taxon>Candidatus Borkfalkia</taxon>
    </lineage>
</organism>
<feature type="domain" description="Smf/DprA SLOG" evidence="2">
    <location>
        <begin position="83"/>
        <end position="287"/>
    </location>
</feature>
<dbReference type="AlphaFoldDB" id="A0A9D2D759"/>
<dbReference type="Pfam" id="PF17782">
    <property type="entry name" value="WHD_DprA"/>
    <property type="match status" value="1"/>
</dbReference>
<dbReference type="InterPro" id="IPR057666">
    <property type="entry name" value="DrpA_SLOG"/>
</dbReference>
<dbReference type="PANTHER" id="PTHR43022">
    <property type="entry name" value="PROTEIN SMF"/>
    <property type="match status" value="1"/>
</dbReference>
<dbReference type="InterPro" id="IPR003488">
    <property type="entry name" value="DprA"/>
</dbReference>
<dbReference type="PANTHER" id="PTHR43022:SF1">
    <property type="entry name" value="PROTEIN SMF"/>
    <property type="match status" value="1"/>
</dbReference>
<evidence type="ECO:0000313" key="5">
    <source>
        <dbReference type="Proteomes" id="UP000824025"/>
    </source>
</evidence>
<accession>A0A9D2D759</accession>
<name>A0A9D2D759_9FIRM</name>
<protein>
    <submittedName>
        <fullName evidence="4">DNA-protecting protein DprA</fullName>
    </submittedName>
</protein>
<dbReference type="InterPro" id="IPR036388">
    <property type="entry name" value="WH-like_DNA-bd_sf"/>
</dbReference>
<reference evidence="4" key="2">
    <citation type="submission" date="2021-04" db="EMBL/GenBank/DDBJ databases">
        <authorList>
            <person name="Gilroy R."/>
        </authorList>
    </citation>
    <scope>NUCLEOTIDE SEQUENCE</scope>
    <source>
        <strain evidence="4">CHK192-19661</strain>
    </source>
</reference>
<proteinExistence type="inferred from homology"/>
<gene>
    <name evidence="4" type="ORF">H9726_04140</name>
</gene>
<evidence type="ECO:0000259" key="3">
    <source>
        <dbReference type="Pfam" id="PF17782"/>
    </source>
</evidence>
<dbReference type="GO" id="GO:0009294">
    <property type="term" value="P:DNA-mediated transformation"/>
    <property type="evidence" value="ECO:0007669"/>
    <property type="project" value="InterPro"/>
</dbReference>
<evidence type="ECO:0000313" key="4">
    <source>
        <dbReference type="EMBL" id="HIZ09660.1"/>
    </source>
</evidence>
<dbReference type="EMBL" id="DXCF01000021">
    <property type="protein sequence ID" value="HIZ09660.1"/>
    <property type="molecule type" value="Genomic_DNA"/>
</dbReference>
<feature type="domain" description="DprA winged helix" evidence="3">
    <location>
        <begin position="294"/>
        <end position="351"/>
    </location>
</feature>
<dbReference type="Proteomes" id="UP000824025">
    <property type="component" value="Unassembled WGS sequence"/>
</dbReference>
<evidence type="ECO:0000259" key="2">
    <source>
        <dbReference type="Pfam" id="PF02481"/>
    </source>
</evidence>
<dbReference type="Gene3D" id="1.10.10.10">
    <property type="entry name" value="Winged helix-like DNA-binding domain superfamily/Winged helix DNA-binding domain"/>
    <property type="match status" value="1"/>
</dbReference>
<evidence type="ECO:0000256" key="1">
    <source>
        <dbReference type="ARBA" id="ARBA00006525"/>
    </source>
</evidence>
<comment type="caution">
    <text evidence="4">The sequence shown here is derived from an EMBL/GenBank/DDBJ whole genome shotgun (WGS) entry which is preliminary data.</text>
</comment>
<comment type="similarity">
    <text evidence="1">Belongs to the DprA/Smf family.</text>
</comment>